<dbReference type="EMBL" id="BONP01000026">
    <property type="protein sequence ID" value="GIG41430.1"/>
    <property type="molecule type" value="Genomic_DNA"/>
</dbReference>
<dbReference type="Proteomes" id="UP000614741">
    <property type="component" value="Unassembled WGS sequence"/>
</dbReference>
<protein>
    <recommendedName>
        <fullName evidence="3">DUF4230 domain-containing protein</fullName>
    </recommendedName>
</protein>
<reference evidence="1 2" key="1">
    <citation type="submission" date="2021-01" db="EMBL/GenBank/DDBJ databases">
        <title>Whole genome shotgun sequence of Cellulomonas phragmiteti NBRC 110785.</title>
        <authorList>
            <person name="Komaki H."/>
            <person name="Tamura T."/>
        </authorList>
    </citation>
    <scope>NUCLEOTIDE SEQUENCE [LARGE SCALE GENOMIC DNA]</scope>
    <source>
        <strain evidence="1 2">NBRC 110785</strain>
    </source>
</reference>
<keyword evidence="2" id="KW-1185">Reference proteome</keyword>
<accession>A0ABQ4DPY7</accession>
<comment type="caution">
    <text evidence="1">The sequence shown here is derived from an EMBL/GenBank/DDBJ whole genome shotgun (WGS) entry which is preliminary data.</text>
</comment>
<evidence type="ECO:0000313" key="1">
    <source>
        <dbReference type="EMBL" id="GIG41430.1"/>
    </source>
</evidence>
<gene>
    <name evidence="1" type="ORF">Cph01nite_31920</name>
</gene>
<sequence>MTTSRRSRTALWLLVAVCLGALVTYVAMTAFSRFSLVGSASEERDTRVVTSVTRQEQVVLLSLGIEGIAEQTERGSFLGMDIPGSGRSSFVQYGFNAKLGIEGKDVRIVPTGEGKFRISVPEFIFIGHDDESFRTVVEDNGVLSWVTPQIDVVEMINTILDQDAQSEYVEANTEILQDQARVFYTGIVQGIDPTIELEFEFR</sequence>
<evidence type="ECO:0008006" key="3">
    <source>
        <dbReference type="Google" id="ProtNLM"/>
    </source>
</evidence>
<dbReference type="RefSeq" id="WP_203675715.1">
    <property type="nucleotide sequence ID" value="NZ_BONP01000026.1"/>
</dbReference>
<proteinExistence type="predicted"/>
<evidence type="ECO:0000313" key="2">
    <source>
        <dbReference type="Proteomes" id="UP000614741"/>
    </source>
</evidence>
<name>A0ABQ4DPY7_9CELL</name>
<organism evidence="1 2">
    <name type="scientific">Cellulomonas phragmiteti</name>
    <dbReference type="NCBI Taxonomy" id="478780"/>
    <lineage>
        <taxon>Bacteria</taxon>
        <taxon>Bacillati</taxon>
        <taxon>Actinomycetota</taxon>
        <taxon>Actinomycetes</taxon>
        <taxon>Micrococcales</taxon>
        <taxon>Cellulomonadaceae</taxon>
        <taxon>Cellulomonas</taxon>
    </lineage>
</organism>